<dbReference type="EMBL" id="PVNO01000024">
    <property type="protein sequence ID" value="PRO69551.1"/>
    <property type="molecule type" value="Genomic_DNA"/>
</dbReference>
<keyword evidence="1" id="KW-0175">Coiled coil</keyword>
<dbReference type="RefSeq" id="WP_105930859.1">
    <property type="nucleotide sequence ID" value="NZ_PVNO01000024.1"/>
</dbReference>
<dbReference type="Pfam" id="PF08376">
    <property type="entry name" value="NIT"/>
    <property type="match status" value="1"/>
</dbReference>
<dbReference type="Proteomes" id="UP000239539">
    <property type="component" value="Unassembled WGS sequence"/>
</dbReference>
<dbReference type="PROSITE" id="PS50921">
    <property type="entry name" value="ANTAR"/>
    <property type="match status" value="1"/>
</dbReference>
<reference evidence="4" key="1">
    <citation type="journal article" date="2020" name="Int. J. Syst. Evol. Microbiol.">
        <title>Alteromonas alba sp. nov., a marine bacterium isolated from the seawater of the West Pacific Ocean.</title>
        <authorList>
            <person name="Sun C."/>
            <person name="Wu Y.-H."/>
            <person name="Xamxidin M."/>
            <person name="Cheng H."/>
            <person name="Xu X.-W."/>
        </authorList>
    </citation>
    <scope>NUCLEOTIDE SEQUENCE [LARGE SCALE GENOMIC DNA]</scope>
    <source>
        <strain evidence="4">9a2</strain>
    </source>
</reference>
<evidence type="ECO:0000259" key="2">
    <source>
        <dbReference type="PROSITE" id="PS50921"/>
    </source>
</evidence>
<dbReference type="InterPro" id="IPR011006">
    <property type="entry name" value="CheY-like_superfamily"/>
</dbReference>
<keyword evidence="4" id="KW-1185">Reference proteome</keyword>
<evidence type="ECO:0000313" key="4">
    <source>
        <dbReference type="Proteomes" id="UP000239539"/>
    </source>
</evidence>
<dbReference type="InterPro" id="IPR013587">
    <property type="entry name" value="Nitrate/nitrite_sensing"/>
</dbReference>
<dbReference type="Gene3D" id="1.10.10.10">
    <property type="entry name" value="Winged helix-like DNA-binding domain superfamily/Winged helix DNA-binding domain"/>
    <property type="match status" value="1"/>
</dbReference>
<accession>A0ABX5CSW8</accession>
<dbReference type="InterPro" id="IPR005561">
    <property type="entry name" value="ANTAR"/>
</dbReference>
<dbReference type="SMART" id="SM01012">
    <property type="entry name" value="ANTAR"/>
    <property type="match status" value="1"/>
</dbReference>
<feature type="domain" description="ANTAR" evidence="2">
    <location>
        <begin position="375"/>
        <end position="436"/>
    </location>
</feature>
<dbReference type="Pfam" id="PF03861">
    <property type="entry name" value="ANTAR"/>
    <property type="match status" value="1"/>
</dbReference>
<dbReference type="InterPro" id="IPR036388">
    <property type="entry name" value="WH-like_DNA-bd_sf"/>
</dbReference>
<organism evidence="3 4">
    <name type="scientific">Alteromonas gracilis</name>
    <dbReference type="NCBI Taxonomy" id="1479524"/>
    <lineage>
        <taxon>Bacteria</taxon>
        <taxon>Pseudomonadati</taxon>
        <taxon>Pseudomonadota</taxon>
        <taxon>Gammaproteobacteria</taxon>
        <taxon>Alteromonadales</taxon>
        <taxon>Alteromonadaceae</taxon>
        <taxon>Alteromonas/Salinimonas group</taxon>
        <taxon>Alteromonas</taxon>
    </lineage>
</organism>
<dbReference type="SUPFAM" id="SSF52172">
    <property type="entry name" value="CheY-like"/>
    <property type="match status" value="1"/>
</dbReference>
<evidence type="ECO:0000313" key="3">
    <source>
        <dbReference type="EMBL" id="PRO69551.1"/>
    </source>
</evidence>
<sequence>MLHEPEQTIALCSDATKRFLLAAKHAELAVLEQLSSNCRIVIAVRELIHELQKERGASNIFLASKGERYGRDRMQYVTASEQAESMLKSQLKALYLTDEITTGNPRLLSSITLAMQATDYLPRLREQVSKQQLTPLESTRAYSRLVASLLTVIFEAADIASDPTITRLLVALFNFMQAKEYAGQERAWGAIGFAETHFDARLCEKLAALQHAQEHHFNIFCEFSCKPHKEALEALNKSPAAMDIIQLRNMIAQLGDGSPIAGEISEVWFDVATRRIDAMQGIEVALTEALTQQANSKVANAKNEMANHQQLLTRFNDEHTNDGSPLTLLFDPSMPGLAEDTKEHENKTLSFSEQTKTLSAHRSFYDLLRSQAQHIEDMGRELEEAKRAIQDQKLISRAKLVVMEQFELSENTAYRRLQKQAMSENTTIAAIAAKIVNIAAKSAQRPSANGPRKR</sequence>
<feature type="coiled-coil region" evidence="1">
    <location>
        <begin position="291"/>
        <end position="318"/>
    </location>
</feature>
<evidence type="ECO:0000256" key="1">
    <source>
        <dbReference type="SAM" id="Coils"/>
    </source>
</evidence>
<gene>
    <name evidence="3" type="ORF">C6Y39_08155</name>
</gene>
<feature type="coiled-coil region" evidence="1">
    <location>
        <begin position="368"/>
        <end position="395"/>
    </location>
</feature>
<protein>
    <submittedName>
        <fullName evidence="3">Nitrate-and nitrite-responsive positive regulator</fullName>
    </submittedName>
</protein>
<comment type="caution">
    <text evidence="3">The sequence shown here is derived from an EMBL/GenBank/DDBJ whole genome shotgun (WGS) entry which is preliminary data.</text>
</comment>
<proteinExistence type="predicted"/>
<name>A0ABX5CSW8_9ALTE</name>